<evidence type="ECO:0000313" key="1">
    <source>
        <dbReference type="EMBL" id="ASV84673.1"/>
    </source>
</evidence>
<dbReference type="AlphaFoldDB" id="A0A248UCX6"/>
<organism evidence="1 2">
    <name type="scientific">Ochrobactrum quorumnocens</name>
    <dbReference type="NCBI Taxonomy" id="271865"/>
    <lineage>
        <taxon>Bacteria</taxon>
        <taxon>Pseudomonadati</taxon>
        <taxon>Pseudomonadota</taxon>
        <taxon>Alphaproteobacteria</taxon>
        <taxon>Hyphomicrobiales</taxon>
        <taxon>Brucellaceae</taxon>
        <taxon>Brucella/Ochrobactrum group</taxon>
        <taxon>Ochrobactrum</taxon>
    </lineage>
</organism>
<reference evidence="1 2" key="1">
    <citation type="submission" date="2017-07" db="EMBL/GenBank/DDBJ databases">
        <title>Phylogenetic study on the rhizospheric bacterium Ochrobactrum sp. A44.</title>
        <authorList>
            <person name="Krzyzanowska D.M."/>
            <person name="Ossowicki A."/>
            <person name="Rajewska M."/>
            <person name="Maciag T."/>
            <person name="Kaczynski Z."/>
            <person name="Czerwicka M."/>
            <person name="Jafra S."/>
        </authorList>
    </citation>
    <scope>NUCLEOTIDE SEQUENCE [LARGE SCALE GENOMIC DNA]</scope>
    <source>
        <strain evidence="1 2">A44</strain>
    </source>
</reference>
<proteinExistence type="predicted"/>
<name>A0A248UCX6_9HYPH</name>
<accession>A0A248UCX6</accession>
<protein>
    <submittedName>
        <fullName evidence="1">Uncharacterized protein</fullName>
    </submittedName>
</protein>
<sequence length="62" mass="6553">MNAKESAISSMAARGHLSVAQIRAAKTFCSLWEAIGDAGAKAIDYSRAKVDGGKAVFPYHIN</sequence>
<dbReference type="RefSeq" id="WP_095445344.1">
    <property type="nucleotide sequence ID" value="NZ_CP022603.1"/>
</dbReference>
<dbReference type="EMBL" id="CP022603">
    <property type="protein sequence ID" value="ASV84673.1"/>
    <property type="molecule type" value="Genomic_DNA"/>
</dbReference>
<dbReference type="Proteomes" id="UP000215256">
    <property type="component" value="Chromosome 2"/>
</dbReference>
<dbReference type="OrthoDB" id="8451613at2"/>
<evidence type="ECO:0000313" key="2">
    <source>
        <dbReference type="Proteomes" id="UP000215256"/>
    </source>
</evidence>
<dbReference type="KEGG" id="och:CES85_5468"/>
<gene>
    <name evidence="1" type="ORF">CES85_5468</name>
</gene>